<dbReference type="STRING" id="320771.Cflav_PD3717"/>
<evidence type="ECO:0000313" key="3">
    <source>
        <dbReference type="Proteomes" id="UP000003688"/>
    </source>
</evidence>
<organism evidence="2 3">
    <name type="scientific">Pedosphaera parvula (strain Ellin514)</name>
    <dbReference type="NCBI Taxonomy" id="320771"/>
    <lineage>
        <taxon>Bacteria</taxon>
        <taxon>Pseudomonadati</taxon>
        <taxon>Verrucomicrobiota</taxon>
        <taxon>Pedosphaerae</taxon>
        <taxon>Pedosphaerales</taxon>
        <taxon>Pedosphaeraceae</taxon>
        <taxon>Pedosphaera</taxon>
    </lineage>
</organism>
<evidence type="ECO:0000313" key="2">
    <source>
        <dbReference type="EMBL" id="EEF61000.1"/>
    </source>
</evidence>
<dbReference type="SUPFAM" id="SSF54637">
    <property type="entry name" value="Thioesterase/thiol ester dehydrase-isomerase"/>
    <property type="match status" value="1"/>
</dbReference>
<reference evidence="2 3" key="1">
    <citation type="journal article" date="2011" name="J. Bacteriol.">
        <title>Genome sequence of 'Pedosphaera parvula' Ellin514, an aerobic Verrucomicrobial isolate from pasture soil.</title>
        <authorList>
            <person name="Kant R."/>
            <person name="van Passel M.W."/>
            <person name="Sangwan P."/>
            <person name="Palva A."/>
            <person name="Lucas S."/>
            <person name="Copeland A."/>
            <person name="Lapidus A."/>
            <person name="Glavina Del Rio T."/>
            <person name="Dalin E."/>
            <person name="Tice H."/>
            <person name="Bruce D."/>
            <person name="Goodwin L."/>
            <person name="Pitluck S."/>
            <person name="Chertkov O."/>
            <person name="Larimer F.W."/>
            <person name="Land M.L."/>
            <person name="Hauser L."/>
            <person name="Brettin T.S."/>
            <person name="Detter J.C."/>
            <person name="Han S."/>
            <person name="de Vos W.M."/>
            <person name="Janssen P.H."/>
            <person name="Smidt H."/>
        </authorList>
    </citation>
    <scope>NUCLEOTIDE SEQUENCE [LARGE SCALE GENOMIC DNA]</scope>
    <source>
        <strain evidence="2 3">Ellin514</strain>
    </source>
</reference>
<protein>
    <submittedName>
        <fullName evidence="2">Thioesterase superfamily protein</fullName>
    </submittedName>
</protein>
<dbReference type="Proteomes" id="UP000003688">
    <property type="component" value="Unassembled WGS sequence"/>
</dbReference>
<comment type="caution">
    <text evidence="2">The sequence shown here is derived from an EMBL/GenBank/DDBJ whole genome shotgun (WGS) entry which is preliminary data.</text>
</comment>
<dbReference type="PANTHER" id="PTHR31793">
    <property type="entry name" value="4-HYDROXYBENZOYL-COA THIOESTERASE FAMILY MEMBER"/>
    <property type="match status" value="1"/>
</dbReference>
<evidence type="ECO:0000256" key="1">
    <source>
        <dbReference type="ARBA" id="ARBA00022801"/>
    </source>
</evidence>
<gene>
    <name evidence="2" type="ORF">Cflav_PD3717</name>
</gene>
<dbReference type="PANTHER" id="PTHR31793:SF37">
    <property type="entry name" value="ACYL-COA THIOESTER HYDROLASE YBGC"/>
    <property type="match status" value="1"/>
</dbReference>
<dbReference type="AlphaFoldDB" id="B9XGE9"/>
<sequence>MNPTTEPFELPILVQDADIDQLGHVNNVVYVRWIQDVAIAHWQSAASPAEQANLLWVVVRHEIDYKRPAFLQDRIIARTWVGAASHYRFDRHTEILRAADRRCLVSARTVWCPIDAQTGKPADVTPEIRARFSTPEPPAIL</sequence>
<dbReference type="CDD" id="cd00586">
    <property type="entry name" value="4HBT"/>
    <property type="match status" value="1"/>
</dbReference>
<accession>B9XGE9</accession>
<dbReference type="InterPro" id="IPR050563">
    <property type="entry name" value="4-hydroxybenzoyl-CoA_TE"/>
</dbReference>
<name>B9XGE9_PEDPL</name>
<dbReference type="RefSeq" id="WP_007414895.1">
    <property type="nucleotide sequence ID" value="NZ_ABOX02000012.1"/>
</dbReference>
<proteinExistence type="predicted"/>
<keyword evidence="3" id="KW-1185">Reference proteome</keyword>
<keyword evidence="1" id="KW-0378">Hydrolase</keyword>
<dbReference type="OrthoDB" id="9801517at2"/>
<dbReference type="InterPro" id="IPR029069">
    <property type="entry name" value="HotDog_dom_sf"/>
</dbReference>
<dbReference type="Pfam" id="PF13279">
    <property type="entry name" value="4HBT_2"/>
    <property type="match status" value="1"/>
</dbReference>
<dbReference type="EMBL" id="ABOX02000012">
    <property type="protein sequence ID" value="EEF61000.1"/>
    <property type="molecule type" value="Genomic_DNA"/>
</dbReference>
<dbReference type="Gene3D" id="3.10.129.10">
    <property type="entry name" value="Hotdog Thioesterase"/>
    <property type="match status" value="1"/>
</dbReference>
<dbReference type="GO" id="GO:0047617">
    <property type="term" value="F:fatty acyl-CoA hydrolase activity"/>
    <property type="evidence" value="ECO:0007669"/>
    <property type="project" value="TreeGrafter"/>
</dbReference>